<sequence length="177" mass="19443">MFMGQRCILMPLTVIVVMFLSAVAPMPASAAELPPCRLGEGNSGQLNVRVRNDDLEFSGWVRRCRSVPGPEGARPWAFGWHNMREFPGVSGVEPMSPAYPPGQRFVRRFTLVFDTSRTPGHELLCLHAEMVALDCWYVVTRSVAGGGTRAVPIGQVGLRPPFDDDTAVPRPNCGTCW</sequence>
<feature type="chain" id="PRO_5035152053" description="Secreted protein" evidence="1">
    <location>
        <begin position="31"/>
        <end position="177"/>
    </location>
</feature>
<evidence type="ECO:0000313" key="3">
    <source>
        <dbReference type="Proteomes" id="UP000649739"/>
    </source>
</evidence>
<keyword evidence="3" id="KW-1185">Reference proteome</keyword>
<evidence type="ECO:0000256" key="1">
    <source>
        <dbReference type="SAM" id="SignalP"/>
    </source>
</evidence>
<dbReference type="EMBL" id="BMQB01000001">
    <property type="protein sequence ID" value="GGJ81229.1"/>
    <property type="molecule type" value="Genomic_DNA"/>
</dbReference>
<accession>A0A8J3F6L6</accession>
<organism evidence="2 3">
    <name type="scientific">Pilimelia anulata</name>
    <dbReference type="NCBI Taxonomy" id="53371"/>
    <lineage>
        <taxon>Bacteria</taxon>
        <taxon>Bacillati</taxon>
        <taxon>Actinomycetota</taxon>
        <taxon>Actinomycetes</taxon>
        <taxon>Micromonosporales</taxon>
        <taxon>Micromonosporaceae</taxon>
        <taxon>Pilimelia</taxon>
    </lineage>
</organism>
<evidence type="ECO:0008006" key="4">
    <source>
        <dbReference type="Google" id="ProtNLM"/>
    </source>
</evidence>
<evidence type="ECO:0000313" key="2">
    <source>
        <dbReference type="EMBL" id="GGJ81229.1"/>
    </source>
</evidence>
<keyword evidence="1" id="KW-0732">Signal</keyword>
<reference evidence="2" key="2">
    <citation type="submission" date="2020-09" db="EMBL/GenBank/DDBJ databases">
        <authorList>
            <person name="Sun Q."/>
            <person name="Ohkuma M."/>
        </authorList>
    </citation>
    <scope>NUCLEOTIDE SEQUENCE</scope>
    <source>
        <strain evidence="2">JCM 3090</strain>
    </source>
</reference>
<proteinExistence type="predicted"/>
<reference evidence="2" key="1">
    <citation type="journal article" date="2014" name="Int. J. Syst. Evol. Microbiol.">
        <title>Complete genome sequence of Corynebacterium casei LMG S-19264T (=DSM 44701T), isolated from a smear-ripened cheese.</title>
        <authorList>
            <consortium name="US DOE Joint Genome Institute (JGI-PGF)"/>
            <person name="Walter F."/>
            <person name="Albersmeier A."/>
            <person name="Kalinowski J."/>
            <person name="Ruckert C."/>
        </authorList>
    </citation>
    <scope>NUCLEOTIDE SEQUENCE</scope>
    <source>
        <strain evidence="2">JCM 3090</strain>
    </source>
</reference>
<dbReference type="Proteomes" id="UP000649739">
    <property type="component" value="Unassembled WGS sequence"/>
</dbReference>
<comment type="caution">
    <text evidence="2">The sequence shown here is derived from an EMBL/GenBank/DDBJ whole genome shotgun (WGS) entry which is preliminary data.</text>
</comment>
<feature type="signal peptide" evidence="1">
    <location>
        <begin position="1"/>
        <end position="30"/>
    </location>
</feature>
<protein>
    <recommendedName>
        <fullName evidence="4">Secreted protein</fullName>
    </recommendedName>
</protein>
<name>A0A8J3F6L6_9ACTN</name>
<gene>
    <name evidence="2" type="ORF">GCM10010123_08760</name>
</gene>
<dbReference type="AlphaFoldDB" id="A0A8J3F6L6"/>